<dbReference type="InterPro" id="IPR015888">
    <property type="entry name" value="Fuc_isomerase_C"/>
</dbReference>
<sequence length="503" mass="54998">MYLPLGQYSPDIRLGFVSASRNCFPRALAAERSERIIALSRDAGIELVVPEGECAIIETRTHAADAAAELIASGVDAAVLFLGNFSPEIEDAAFVKAFPGPVLLIAAAEENAMTLLQKRGDALCGLLSAALAIRKRDVQDRVHIPELPIVSAEEGLAEIQHFIKMIKVVKGARNATLGLFGPRPRDFESCNYNLASIQSIGVEIEELGLFDLQNEIKAIQAGASSAIASEQKAGMPSIPEDPQFKTRLSDYEQAIRNFRERLKLSGAASQCWSEQEFSLKHVPCFINGRMADKGFPIACENDAYSLVAELLAQYASDNTVTVLDINHSIPGNLHESLKHYPLKDMVGMFHCGNTAGKLLKNPEMKYQLIMKRLMEPDTDPDITRGTIEGQISASPITVCQVHGHGDKLRAYICEGHFLDLDPKTFGCTGTAYIPGFHRFYRHVLLGRYHHHAAVAFAHVGGVLYDAFKLLGIEVIDTPLPDGMPYPGENVFRAGLTPQSRFVG</sequence>
<dbReference type="SUPFAM" id="SSF53743">
    <property type="entry name" value="FucI/AraA N-terminal and middle domains"/>
    <property type="match status" value="1"/>
</dbReference>
<dbReference type="PANTHER" id="PTHR36120:SF1">
    <property type="entry name" value="L-FUCOSE ISOMERASE C-TERMINAL DOMAIN-CONTAINING PROTEIN"/>
    <property type="match status" value="1"/>
</dbReference>
<keyword evidence="1" id="KW-0413">Isomerase</keyword>
<accession>A0ABT3G161</accession>
<comment type="caution">
    <text evidence="4">The sequence shown here is derived from an EMBL/GenBank/DDBJ whole genome shotgun (WGS) entry which is preliminary data.</text>
</comment>
<evidence type="ECO:0000259" key="3">
    <source>
        <dbReference type="Pfam" id="PF02952"/>
    </source>
</evidence>
<dbReference type="EMBL" id="JAPDDR010000004">
    <property type="protein sequence ID" value="MCW1913573.1"/>
    <property type="molecule type" value="Genomic_DNA"/>
</dbReference>
<dbReference type="InterPro" id="IPR009015">
    <property type="entry name" value="Fucose_isomerase_N/cen_sf"/>
</dbReference>
<feature type="domain" description="L-fucose isomerase C-terminal" evidence="3">
    <location>
        <begin position="348"/>
        <end position="475"/>
    </location>
</feature>
<name>A0ABT3G161_9BACT</name>
<evidence type="ECO:0000313" key="4">
    <source>
        <dbReference type="EMBL" id="MCW1913573.1"/>
    </source>
</evidence>
<evidence type="ECO:0000256" key="1">
    <source>
        <dbReference type="ARBA" id="ARBA00023235"/>
    </source>
</evidence>
<dbReference type="PANTHER" id="PTHR36120">
    <property type="entry name" value="FUCOSE ISOMERASE"/>
    <property type="match status" value="1"/>
</dbReference>
<reference evidence="4" key="1">
    <citation type="submission" date="2022-10" db="EMBL/GenBank/DDBJ databases">
        <title>Luteolibacter sp. GHJ8, whole genome shotgun sequencing project.</title>
        <authorList>
            <person name="Zhao G."/>
            <person name="Shen L."/>
        </authorList>
    </citation>
    <scope>NUCLEOTIDE SEQUENCE</scope>
    <source>
        <strain evidence="4">GHJ8</strain>
    </source>
</reference>
<gene>
    <name evidence="4" type="ORF">OJ996_08305</name>
</gene>
<proteinExistence type="predicted"/>
<organism evidence="4 5">
    <name type="scientific">Luteolibacter rhizosphaerae</name>
    <dbReference type="NCBI Taxonomy" id="2989719"/>
    <lineage>
        <taxon>Bacteria</taxon>
        <taxon>Pseudomonadati</taxon>
        <taxon>Verrucomicrobiota</taxon>
        <taxon>Verrucomicrobiia</taxon>
        <taxon>Verrucomicrobiales</taxon>
        <taxon>Verrucomicrobiaceae</taxon>
        <taxon>Luteolibacter</taxon>
    </lineage>
</organism>
<dbReference type="RefSeq" id="WP_264513076.1">
    <property type="nucleotide sequence ID" value="NZ_JAPDDR010000004.1"/>
</dbReference>
<keyword evidence="2" id="KW-0119">Carbohydrate metabolism</keyword>
<dbReference type="Proteomes" id="UP001165653">
    <property type="component" value="Unassembled WGS sequence"/>
</dbReference>
<dbReference type="Pfam" id="PF02952">
    <property type="entry name" value="Fucose_iso_C"/>
    <property type="match status" value="1"/>
</dbReference>
<evidence type="ECO:0000256" key="2">
    <source>
        <dbReference type="ARBA" id="ARBA00023277"/>
    </source>
</evidence>
<keyword evidence="5" id="KW-1185">Reference proteome</keyword>
<evidence type="ECO:0000313" key="5">
    <source>
        <dbReference type="Proteomes" id="UP001165653"/>
    </source>
</evidence>
<protein>
    <recommendedName>
        <fullName evidence="3">L-fucose isomerase C-terminal domain-containing protein</fullName>
    </recommendedName>
</protein>